<evidence type="ECO:0000313" key="4">
    <source>
        <dbReference type="Proteomes" id="UP000182345"/>
    </source>
</evidence>
<reference evidence="3 4" key="1">
    <citation type="journal article" date="2016" name="Environ. Microbiol.">
        <title>Genomic resolution of a cold subsurface aquifer community provides metabolic insights for novel microbes adapted to high CO concentrations.</title>
        <authorList>
            <person name="Probst A.J."/>
            <person name="Castelle C.J."/>
            <person name="Singh A."/>
            <person name="Brown C.T."/>
            <person name="Anantharaman K."/>
            <person name="Sharon I."/>
            <person name="Hug L.A."/>
            <person name="Burstein D."/>
            <person name="Emerson J.B."/>
            <person name="Thomas B.C."/>
            <person name="Banfield J.F."/>
        </authorList>
    </citation>
    <scope>NUCLEOTIDE SEQUENCE [LARGE SCALE GENOMIC DNA]</scope>
    <source>
        <strain evidence="3">CG1_02_44_10</strain>
    </source>
</reference>
<feature type="domain" description="DUF4143" evidence="2">
    <location>
        <begin position="208"/>
        <end position="363"/>
    </location>
</feature>
<protein>
    <recommendedName>
        <fullName evidence="5">AAA+ ATPase domain-containing protein</fullName>
    </recommendedName>
</protein>
<dbReference type="Pfam" id="PF13635">
    <property type="entry name" value="DUF4143"/>
    <property type="match status" value="1"/>
</dbReference>
<dbReference type="InterPro" id="IPR011335">
    <property type="entry name" value="Restrct_endonuc-II-like"/>
</dbReference>
<evidence type="ECO:0008006" key="5">
    <source>
        <dbReference type="Google" id="ProtNLM"/>
    </source>
</evidence>
<sequence length="390" mass="44929">MTYSRHLTNTIKHHLATRKEAIVLTGPRQVGKTYLLNQLFPQAIYFTMDDQQMRSLFDSYSLVAYRQIMPDQGIIILDEVQNLSDPGRAGKLIYDNFPNIHLIITGSAGLTIKNKHTESMAGRATSLELLPLTLSELLAQLEAPGETLNWRIWDHLTGGRNVPTVPIHTYDPAQMWERVLLYGLYPALINHADPRQYLLDLIERTIFRDLLDLSLISDKKIALNLLTLLAHQIGGLVSYEELATRLQIDARTVKHYLNVFEESYLIYRLYPYSLRQRNELTKRPKIYFYDTGIRNALIQSFSSLTLRDDVGQLFENFVVMEAVKAQNYHAPQAKLNYWRTKAGSEIDLVIQLENELIGVECKWHQGRLNTAFKVRYPQAIVKTVTRDNLI</sequence>
<evidence type="ECO:0000313" key="3">
    <source>
        <dbReference type="EMBL" id="OIN91755.1"/>
    </source>
</evidence>
<accession>A0A1J4RX51</accession>
<comment type="caution">
    <text evidence="3">The sequence shown here is derived from an EMBL/GenBank/DDBJ whole genome shotgun (WGS) entry which is preliminary data.</text>
</comment>
<dbReference type="EMBL" id="MNUK01000034">
    <property type="protein sequence ID" value="OIN91755.1"/>
    <property type="molecule type" value="Genomic_DNA"/>
</dbReference>
<dbReference type="Proteomes" id="UP000182345">
    <property type="component" value="Unassembled WGS sequence"/>
</dbReference>
<gene>
    <name evidence="3" type="ORF">AUJ42_01300</name>
</gene>
<evidence type="ECO:0000259" key="2">
    <source>
        <dbReference type="Pfam" id="PF13635"/>
    </source>
</evidence>
<dbReference type="PANTHER" id="PTHR43566:SF1">
    <property type="entry name" value="AAA+ ATPASE DOMAIN-CONTAINING PROTEIN"/>
    <property type="match status" value="1"/>
</dbReference>
<dbReference type="SUPFAM" id="SSF52980">
    <property type="entry name" value="Restriction endonuclease-like"/>
    <property type="match status" value="1"/>
</dbReference>
<dbReference type="Gene3D" id="3.40.50.300">
    <property type="entry name" value="P-loop containing nucleotide triphosphate hydrolases"/>
    <property type="match status" value="1"/>
</dbReference>
<dbReference type="Pfam" id="PF13173">
    <property type="entry name" value="AAA_14"/>
    <property type="match status" value="1"/>
</dbReference>
<dbReference type="PANTHER" id="PTHR43566">
    <property type="entry name" value="CONSERVED PROTEIN"/>
    <property type="match status" value="1"/>
</dbReference>
<dbReference type="InterPro" id="IPR025420">
    <property type="entry name" value="DUF4143"/>
</dbReference>
<feature type="domain" description="AAA" evidence="1">
    <location>
        <begin position="19"/>
        <end position="138"/>
    </location>
</feature>
<evidence type="ECO:0000259" key="1">
    <source>
        <dbReference type="Pfam" id="PF13173"/>
    </source>
</evidence>
<proteinExistence type="predicted"/>
<name>A0A1J4RX51_9BACT</name>
<dbReference type="InterPro" id="IPR027417">
    <property type="entry name" value="P-loop_NTPase"/>
</dbReference>
<dbReference type="SUPFAM" id="SSF52540">
    <property type="entry name" value="P-loop containing nucleoside triphosphate hydrolases"/>
    <property type="match status" value="1"/>
</dbReference>
<dbReference type="AlphaFoldDB" id="A0A1J4RX51"/>
<dbReference type="InterPro" id="IPR041682">
    <property type="entry name" value="AAA_14"/>
</dbReference>
<organism evidence="3 4">
    <name type="scientific">Candidatus Collierbacteria bacterium CG1_02_44_10</name>
    <dbReference type="NCBI Taxonomy" id="1805087"/>
    <lineage>
        <taxon>Bacteria</taxon>
        <taxon>Candidatus Collieribacteriota</taxon>
    </lineage>
</organism>